<dbReference type="InterPro" id="IPR002638">
    <property type="entry name" value="Quinolinate_PRibosylTrfase_C"/>
</dbReference>
<evidence type="ECO:0000256" key="2">
    <source>
        <dbReference type="ARBA" id="ARBA00004893"/>
    </source>
</evidence>
<name>A0A7V2B2J9_RHOMR</name>
<dbReference type="PANTHER" id="PTHR32179:SF3">
    <property type="entry name" value="NICOTINATE-NUCLEOTIDE PYROPHOSPHORYLASE [CARBOXYLATING]"/>
    <property type="match status" value="1"/>
</dbReference>
<dbReference type="InterPro" id="IPR027277">
    <property type="entry name" value="NadC/ModD"/>
</dbReference>
<dbReference type="InterPro" id="IPR037128">
    <property type="entry name" value="Quinolinate_PRibosylTase_N_sf"/>
</dbReference>
<dbReference type="EMBL" id="DSGB01000006">
    <property type="protein sequence ID" value="HER97060.1"/>
    <property type="molecule type" value="Genomic_DNA"/>
</dbReference>
<dbReference type="FunFam" id="3.90.1170.20:FF:000001">
    <property type="entry name" value="Nicotinate-nucleotide diphosphorylase (Carboxylating)"/>
    <property type="match status" value="1"/>
</dbReference>
<keyword evidence="5" id="KW-0662">Pyridine nucleotide biosynthesis</keyword>
<reference evidence="12" key="1">
    <citation type="journal article" date="2020" name="mSystems">
        <title>Genome- and Community-Level Interaction Insights into Carbon Utilization and Element Cycling Functions of Hydrothermarchaeota in Hydrothermal Sediment.</title>
        <authorList>
            <person name="Zhou Z."/>
            <person name="Liu Y."/>
            <person name="Xu W."/>
            <person name="Pan J."/>
            <person name="Luo Z.H."/>
            <person name="Li M."/>
        </authorList>
    </citation>
    <scope>NUCLEOTIDE SEQUENCE [LARGE SCALE GENOMIC DNA]</scope>
    <source>
        <strain evidence="12">SpSt-143</strain>
    </source>
</reference>
<proteinExistence type="inferred from homology"/>
<dbReference type="CDD" id="cd01572">
    <property type="entry name" value="QPRTase"/>
    <property type="match status" value="1"/>
</dbReference>
<dbReference type="FunFam" id="3.20.20.70:FF:000149">
    <property type="entry name" value="Nicotinate-nucleotide pyrophosphorylase [carboxylating]"/>
    <property type="match status" value="1"/>
</dbReference>
<dbReference type="Gene3D" id="3.20.20.70">
    <property type="entry name" value="Aldolase class I"/>
    <property type="match status" value="1"/>
</dbReference>
<evidence type="ECO:0000256" key="4">
    <source>
        <dbReference type="ARBA" id="ARBA00011944"/>
    </source>
</evidence>
<evidence type="ECO:0000256" key="7">
    <source>
        <dbReference type="ARBA" id="ARBA00022679"/>
    </source>
</evidence>
<evidence type="ECO:0000256" key="5">
    <source>
        <dbReference type="ARBA" id="ARBA00022642"/>
    </source>
</evidence>
<evidence type="ECO:0000256" key="8">
    <source>
        <dbReference type="ARBA" id="ARBA00033102"/>
    </source>
</evidence>
<dbReference type="GO" id="GO:0004514">
    <property type="term" value="F:nicotinate-nucleotide diphosphorylase (carboxylating) activity"/>
    <property type="evidence" value="ECO:0007669"/>
    <property type="project" value="UniProtKB-EC"/>
</dbReference>
<dbReference type="AlphaFoldDB" id="A0A7V2B2J9"/>
<comment type="similarity">
    <text evidence="3 9">Belongs to the NadC/ModD family.</text>
</comment>
<evidence type="ECO:0000256" key="6">
    <source>
        <dbReference type="ARBA" id="ARBA00022676"/>
    </source>
</evidence>
<sequence length="304" mass="33098">MSPSLQAPNWPSYLDPVRLDALLCQWLEEDLGTGDVTTEATVPPEQQAQGLFLAKTEGVLAGLQVAQRVFHLVDPELQVIWHQEEGSWVSAGTIFGHVIGRARSLLIAERLVLNLLQRMSGIATATRRLVERVRPYGTQVLDTRKTAPGLRLLDKWAVRIGGGTNHRLGLYDMMLIKDNHIAAAGSIRAAIEAAQRYREQHQPALLIEIEARSLEDVEAILTVGGVEWVLLDNLARQLPDGSLDVTLLREAVHLIGGRFRTEASGNITLATAEAIAATGVDAISCGALTHSVQALDLSLKLKLL</sequence>
<dbReference type="Pfam" id="PF02749">
    <property type="entry name" value="QRPTase_N"/>
    <property type="match status" value="1"/>
</dbReference>
<evidence type="ECO:0000256" key="1">
    <source>
        <dbReference type="ARBA" id="ARBA00003237"/>
    </source>
</evidence>
<evidence type="ECO:0000256" key="3">
    <source>
        <dbReference type="ARBA" id="ARBA00009400"/>
    </source>
</evidence>
<dbReference type="InterPro" id="IPR013785">
    <property type="entry name" value="Aldolase_TIM"/>
</dbReference>
<comment type="caution">
    <text evidence="12">The sequence shown here is derived from an EMBL/GenBank/DDBJ whole genome shotgun (WGS) entry which is preliminary data.</text>
</comment>
<feature type="domain" description="Quinolinate phosphoribosyl transferase C-terminal" evidence="10">
    <location>
        <begin position="122"/>
        <end position="300"/>
    </location>
</feature>
<keyword evidence="7 9" id="KW-0808">Transferase</keyword>
<dbReference type="Gene3D" id="3.90.1170.20">
    <property type="entry name" value="Quinolinate phosphoribosyl transferase, N-terminal domain"/>
    <property type="match status" value="1"/>
</dbReference>
<dbReference type="InterPro" id="IPR036068">
    <property type="entry name" value="Nicotinate_pribotase-like_C"/>
</dbReference>
<evidence type="ECO:0000259" key="10">
    <source>
        <dbReference type="Pfam" id="PF01729"/>
    </source>
</evidence>
<comment type="pathway">
    <text evidence="2">Cofactor biosynthesis; NAD(+) biosynthesis; nicotinate D-ribonucleotide from quinolinate: step 1/1.</text>
</comment>
<dbReference type="GO" id="GO:0009435">
    <property type="term" value="P:NAD+ biosynthetic process"/>
    <property type="evidence" value="ECO:0007669"/>
    <property type="project" value="UniProtKB-UniPathway"/>
</dbReference>
<evidence type="ECO:0000256" key="9">
    <source>
        <dbReference type="PIRNR" id="PIRNR006250"/>
    </source>
</evidence>
<dbReference type="EC" id="2.4.2.19" evidence="4"/>
<protein>
    <recommendedName>
        <fullName evidence="4">nicotinate-nucleotide diphosphorylase (carboxylating)</fullName>
        <ecNumber evidence="4">2.4.2.19</ecNumber>
    </recommendedName>
    <alternativeName>
        <fullName evidence="8">Quinolinate phosphoribosyltransferase [decarboxylating]</fullName>
    </alternativeName>
</protein>
<organism evidence="12">
    <name type="scientific">Rhodothermus marinus</name>
    <name type="common">Rhodothermus obamensis</name>
    <dbReference type="NCBI Taxonomy" id="29549"/>
    <lineage>
        <taxon>Bacteria</taxon>
        <taxon>Pseudomonadati</taxon>
        <taxon>Rhodothermota</taxon>
        <taxon>Rhodothermia</taxon>
        <taxon>Rhodothermales</taxon>
        <taxon>Rhodothermaceae</taxon>
        <taxon>Rhodothermus</taxon>
    </lineage>
</organism>
<dbReference type="InterPro" id="IPR022412">
    <property type="entry name" value="Quinolinate_PRibosylTrfase_N"/>
</dbReference>
<dbReference type="SUPFAM" id="SSF54675">
    <property type="entry name" value="Nicotinate/Quinolinate PRTase N-terminal domain-like"/>
    <property type="match status" value="1"/>
</dbReference>
<dbReference type="NCBIfam" id="TIGR00078">
    <property type="entry name" value="nadC"/>
    <property type="match status" value="1"/>
</dbReference>
<dbReference type="GO" id="GO:0005737">
    <property type="term" value="C:cytoplasm"/>
    <property type="evidence" value="ECO:0007669"/>
    <property type="project" value="TreeGrafter"/>
</dbReference>
<dbReference type="SUPFAM" id="SSF51690">
    <property type="entry name" value="Nicotinate/Quinolinate PRTase C-terminal domain-like"/>
    <property type="match status" value="1"/>
</dbReference>
<gene>
    <name evidence="12" type="primary">nadC</name>
    <name evidence="12" type="ORF">ENO59_11240</name>
</gene>
<dbReference type="Pfam" id="PF01729">
    <property type="entry name" value="QRPTase_C"/>
    <property type="match status" value="1"/>
</dbReference>
<evidence type="ECO:0000259" key="11">
    <source>
        <dbReference type="Pfam" id="PF02749"/>
    </source>
</evidence>
<feature type="domain" description="Quinolinate phosphoribosyl transferase N-terminal" evidence="11">
    <location>
        <begin position="35"/>
        <end position="120"/>
    </location>
</feature>
<keyword evidence="6 9" id="KW-0328">Glycosyltransferase</keyword>
<evidence type="ECO:0000313" key="12">
    <source>
        <dbReference type="EMBL" id="HER97060.1"/>
    </source>
</evidence>
<comment type="function">
    <text evidence="1">Involved in the catabolism of quinolinic acid (QA).</text>
</comment>
<dbReference type="InterPro" id="IPR004393">
    <property type="entry name" value="NadC"/>
</dbReference>
<dbReference type="PIRSF" id="PIRSF006250">
    <property type="entry name" value="NadC_ModD"/>
    <property type="match status" value="1"/>
</dbReference>
<dbReference type="PANTHER" id="PTHR32179">
    <property type="entry name" value="NICOTINATE-NUCLEOTIDE PYROPHOSPHORYLASE [CARBOXYLATING]"/>
    <property type="match status" value="1"/>
</dbReference>
<dbReference type="UniPathway" id="UPA00253">
    <property type="reaction ID" value="UER00331"/>
</dbReference>
<accession>A0A7V2B2J9</accession>
<dbReference type="GO" id="GO:0034213">
    <property type="term" value="P:quinolinate catabolic process"/>
    <property type="evidence" value="ECO:0007669"/>
    <property type="project" value="TreeGrafter"/>
</dbReference>